<reference evidence="1" key="1">
    <citation type="submission" date="2020-05" db="EMBL/GenBank/DDBJ databases">
        <title>Large-scale comparative analyses of tick genomes elucidate their genetic diversity and vector capacities.</title>
        <authorList>
            <person name="Jia N."/>
            <person name="Wang J."/>
            <person name="Shi W."/>
            <person name="Du L."/>
            <person name="Sun Y."/>
            <person name="Zhan W."/>
            <person name="Jiang J."/>
            <person name="Wang Q."/>
            <person name="Zhang B."/>
            <person name="Ji P."/>
            <person name="Sakyi L.B."/>
            <person name="Cui X."/>
            <person name="Yuan T."/>
            <person name="Jiang B."/>
            <person name="Yang W."/>
            <person name="Lam T.T.-Y."/>
            <person name="Chang Q."/>
            <person name="Ding S."/>
            <person name="Wang X."/>
            <person name="Zhu J."/>
            <person name="Ruan X."/>
            <person name="Zhao L."/>
            <person name="Wei J."/>
            <person name="Que T."/>
            <person name="Du C."/>
            <person name="Cheng J."/>
            <person name="Dai P."/>
            <person name="Han X."/>
            <person name="Huang E."/>
            <person name="Gao Y."/>
            <person name="Liu J."/>
            <person name="Shao H."/>
            <person name="Ye R."/>
            <person name="Li L."/>
            <person name="Wei W."/>
            <person name="Wang X."/>
            <person name="Wang C."/>
            <person name="Yang T."/>
            <person name="Huo Q."/>
            <person name="Li W."/>
            <person name="Guo W."/>
            <person name="Chen H."/>
            <person name="Zhou L."/>
            <person name="Ni X."/>
            <person name="Tian J."/>
            <person name="Zhou Y."/>
            <person name="Sheng Y."/>
            <person name="Liu T."/>
            <person name="Pan Y."/>
            <person name="Xia L."/>
            <person name="Li J."/>
            <person name="Zhao F."/>
            <person name="Cao W."/>
        </authorList>
    </citation>
    <scope>NUCLEOTIDE SEQUENCE</scope>
    <source>
        <strain evidence="1">Hyas-2018</strain>
    </source>
</reference>
<sequence>MDKMLVKFATQIFSSSMAAGMKYYQEQGKSNLSDCEGTIEFTLRLNDLYDALNRRYPAEGIKQGSSDIRVLKEGLKWLNEWEKELSDGLITKDMFLARTTAEGLRVTLNSTIDLCNHLLNKCSFRYVLTAKFNQDPLECFFGKVRQAAGENDHPDMPTFMQVYRTLSIYTLLKPPKFGNCEATEDAPILDFACFKSIFKCGENSSERQLEELRAKLDGLVDTESYPSWQAGYAAGVPIFSCVTQSSSRALLHLVTSLLRFLQLAVPGNLCGGLAPASSPVTTTSQLGLPCNMGSRSPRLFVPLKLWPAAQAWSLRPPFPAVSYFGRPLPRTFPAAYFSCPMNFKQAGSTNCAARPPFAP</sequence>
<keyword evidence="2" id="KW-1185">Reference proteome</keyword>
<dbReference type="EMBL" id="CM023481">
    <property type="protein sequence ID" value="KAH6948109.1"/>
    <property type="molecule type" value="Genomic_DNA"/>
</dbReference>
<gene>
    <name evidence="1" type="ORF">HPB50_023047</name>
</gene>
<organism evidence="1 2">
    <name type="scientific">Hyalomma asiaticum</name>
    <name type="common">Tick</name>
    <dbReference type="NCBI Taxonomy" id="266040"/>
    <lineage>
        <taxon>Eukaryota</taxon>
        <taxon>Metazoa</taxon>
        <taxon>Ecdysozoa</taxon>
        <taxon>Arthropoda</taxon>
        <taxon>Chelicerata</taxon>
        <taxon>Arachnida</taxon>
        <taxon>Acari</taxon>
        <taxon>Parasitiformes</taxon>
        <taxon>Ixodida</taxon>
        <taxon>Ixodoidea</taxon>
        <taxon>Ixodidae</taxon>
        <taxon>Hyalomminae</taxon>
        <taxon>Hyalomma</taxon>
    </lineage>
</organism>
<dbReference type="Proteomes" id="UP000821845">
    <property type="component" value="Chromosome 1"/>
</dbReference>
<accession>A0ACB7TPZ4</accession>
<evidence type="ECO:0000313" key="1">
    <source>
        <dbReference type="EMBL" id="KAH6948109.1"/>
    </source>
</evidence>
<proteinExistence type="predicted"/>
<evidence type="ECO:0000313" key="2">
    <source>
        <dbReference type="Proteomes" id="UP000821845"/>
    </source>
</evidence>
<comment type="caution">
    <text evidence="1">The sequence shown here is derived from an EMBL/GenBank/DDBJ whole genome shotgun (WGS) entry which is preliminary data.</text>
</comment>
<name>A0ACB7TPZ4_HYAAI</name>
<protein>
    <submittedName>
        <fullName evidence="1">Uncharacterized protein</fullName>
    </submittedName>
</protein>